<evidence type="ECO:0000313" key="3">
    <source>
        <dbReference type="Proteomes" id="UP000267081"/>
    </source>
</evidence>
<accession>A0A427T3U9</accession>
<comment type="caution">
    <text evidence="2">The sequence shown here is derived from an EMBL/GenBank/DDBJ whole genome shotgun (WGS) entry which is preliminary data.</text>
</comment>
<dbReference type="RefSeq" id="WP_125312887.1">
    <property type="nucleotide sequence ID" value="NZ_RSEC01000058.1"/>
</dbReference>
<dbReference type="EMBL" id="RSEC01000058">
    <property type="protein sequence ID" value="RSD13601.1"/>
    <property type="molecule type" value="Genomic_DNA"/>
</dbReference>
<keyword evidence="3" id="KW-1185">Reference proteome</keyword>
<name>A0A427T3U9_9PSEU</name>
<organism evidence="2 3">
    <name type="scientific">Amycolatopsis eburnea</name>
    <dbReference type="NCBI Taxonomy" id="2267691"/>
    <lineage>
        <taxon>Bacteria</taxon>
        <taxon>Bacillati</taxon>
        <taxon>Actinomycetota</taxon>
        <taxon>Actinomycetes</taxon>
        <taxon>Pseudonocardiales</taxon>
        <taxon>Pseudonocardiaceae</taxon>
        <taxon>Amycolatopsis</taxon>
    </lineage>
</organism>
<dbReference type="Pfam" id="PF19809">
    <property type="entry name" value="DUF6292"/>
    <property type="match status" value="1"/>
</dbReference>
<feature type="domain" description="DUF6292" evidence="1">
    <location>
        <begin position="37"/>
        <end position="121"/>
    </location>
</feature>
<gene>
    <name evidence="2" type="ORF">EIY87_28255</name>
</gene>
<evidence type="ECO:0000259" key="1">
    <source>
        <dbReference type="Pfam" id="PF19809"/>
    </source>
</evidence>
<reference evidence="2 3" key="1">
    <citation type="submission" date="2018-12" db="EMBL/GenBank/DDBJ databases">
        <title>Amycolatopsis eburnea sp. nov. actinomycete associate with arbuscular mycorrhiza fungal spore.</title>
        <authorList>
            <person name="Lumyong S."/>
            <person name="Chaiya L."/>
        </authorList>
    </citation>
    <scope>NUCLEOTIDE SEQUENCE [LARGE SCALE GENOMIC DNA]</scope>
    <source>
        <strain evidence="2 3">GLM-1</strain>
    </source>
</reference>
<dbReference type="Proteomes" id="UP000267081">
    <property type="component" value="Unassembled WGS sequence"/>
</dbReference>
<protein>
    <recommendedName>
        <fullName evidence="1">DUF6292 domain-containing protein</fullName>
    </recommendedName>
</protein>
<dbReference type="InterPro" id="IPR046259">
    <property type="entry name" value="DUF6292"/>
</dbReference>
<sequence length="166" mass="17587">MRHIRPLFGSRNHGLEPEGKQVLQRGLQSWEVGLAGYLRAVSEAVGVLPGGTARDFDPPAAYLALRRKSPRHPGRDLLLVWSAADGWEVLLEHSEQRSAESLARFGDPLVPAPASVAQFVDEVVTGERAGGSPARGASAGLDDLLRPYAVIALPPGSVRVCGPSPG</sequence>
<dbReference type="AlphaFoldDB" id="A0A427T3U9"/>
<evidence type="ECO:0000313" key="2">
    <source>
        <dbReference type="EMBL" id="RSD13601.1"/>
    </source>
</evidence>
<dbReference type="OrthoDB" id="4190452at2"/>
<proteinExistence type="predicted"/>